<protein>
    <recommendedName>
        <fullName evidence="6">Glycolate oxidase iron-sulfur subunit</fullName>
        <ecNumber evidence="6">1.1.99.14</ecNumber>
    </recommendedName>
</protein>
<comment type="cofactor">
    <cofactor evidence="6">
        <name>[4Fe-4S] cluster</name>
        <dbReference type="ChEBI" id="CHEBI:49883"/>
    </cofactor>
    <text evidence="6">Binds 2 [4Fe-4S] clusters.</text>
</comment>
<feature type="domain" description="4Fe-4S ferredoxin-type" evidence="7">
    <location>
        <begin position="22"/>
        <end position="53"/>
    </location>
</feature>
<evidence type="ECO:0000256" key="4">
    <source>
        <dbReference type="ARBA" id="ARBA00023004"/>
    </source>
</evidence>
<dbReference type="Pfam" id="PF13183">
    <property type="entry name" value="Fer4_8"/>
    <property type="match status" value="1"/>
</dbReference>
<evidence type="ECO:0000256" key="5">
    <source>
        <dbReference type="ARBA" id="ARBA00023014"/>
    </source>
</evidence>
<feature type="domain" description="4Fe-4S ferredoxin-type" evidence="7">
    <location>
        <begin position="72"/>
        <end position="105"/>
    </location>
</feature>
<dbReference type="Gene3D" id="1.10.1060.10">
    <property type="entry name" value="Alpha-helical ferredoxin"/>
    <property type="match status" value="1"/>
</dbReference>
<dbReference type="Pfam" id="PF02754">
    <property type="entry name" value="CCG"/>
    <property type="match status" value="2"/>
</dbReference>
<dbReference type="GO" id="GO:0046872">
    <property type="term" value="F:metal ion binding"/>
    <property type="evidence" value="ECO:0007669"/>
    <property type="project" value="UniProtKB-UniRule"/>
</dbReference>
<dbReference type="GO" id="GO:0019154">
    <property type="term" value="F:glycolate dehydrogenase activity"/>
    <property type="evidence" value="ECO:0007669"/>
    <property type="project" value="UniProtKB-EC"/>
</dbReference>
<comment type="catalytic activity">
    <reaction evidence="6">
        <text>glycolate + A = glyoxylate + AH2</text>
        <dbReference type="Rhea" id="RHEA:21264"/>
        <dbReference type="ChEBI" id="CHEBI:13193"/>
        <dbReference type="ChEBI" id="CHEBI:17499"/>
        <dbReference type="ChEBI" id="CHEBI:29805"/>
        <dbReference type="ChEBI" id="CHEBI:36655"/>
        <dbReference type="EC" id="1.1.99.14"/>
    </reaction>
</comment>
<accession>A0A4P8XFS7</accession>
<evidence type="ECO:0000256" key="6">
    <source>
        <dbReference type="PIRNR" id="PIRNR000139"/>
    </source>
</evidence>
<evidence type="ECO:0000259" key="7">
    <source>
        <dbReference type="PROSITE" id="PS51379"/>
    </source>
</evidence>
<evidence type="ECO:0000256" key="3">
    <source>
        <dbReference type="ARBA" id="ARBA00022737"/>
    </source>
</evidence>
<evidence type="ECO:0000313" key="9">
    <source>
        <dbReference type="Proteomes" id="UP000300879"/>
    </source>
</evidence>
<keyword evidence="1 6" id="KW-0004">4Fe-4S</keyword>
<evidence type="ECO:0000256" key="1">
    <source>
        <dbReference type="ARBA" id="ARBA00022485"/>
    </source>
</evidence>
<keyword evidence="4 6" id="KW-0408">Iron</keyword>
<reference evidence="8 9" key="1">
    <citation type="submission" date="2019-05" db="EMBL/GenBank/DDBJ databases">
        <authorList>
            <person name="Chen C."/>
        </authorList>
    </citation>
    <scope>NUCLEOTIDE SEQUENCE [LARGE SCALE GENOMIC DNA]</scope>
    <source>
        <strain evidence="8 9">HB172198</strain>
    </source>
</reference>
<dbReference type="AlphaFoldDB" id="A0A4P8XFS7"/>
<dbReference type="InterPro" id="IPR004017">
    <property type="entry name" value="Cys_rich_dom"/>
</dbReference>
<comment type="catalytic activity">
    <reaction evidence="6">
        <text>(R)-lactate + A = pyruvate + AH2</text>
        <dbReference type="Rhea" id="RHEA:15089"/>
        <dbReference type="ChEBI" id="CHEBI:13193"/>
        <dbReference type="ChEBI" id="CHEBI:15361"/>
        <dbReference type="ChEBI" id="CHEBI:16004"/>
        <dbReference type="ChEBI" id="CHEBI:17499"/>
    </reaction>
</comment>
<dbReference type="GO" id="GO:0051539">
    <property type="term" value="F:4 iron, 4 sulfur cluster binding"/>
    <property type="evidence" value="ECO:0007669"/>
    <property type="project" value="UniProtKB-UniRule"/>
</dbReference>
<dbReference type="InterPro" id="IPR009051">
    <property type="entry name" value="Helical_ferredxn"/>
</dbReference>
<dbReference type="PROSITE" id="PS00198">
    <property type="entry name" value="4FE4S_FER_1"/>
    <property type="match status" value="1"/>
</dbReference>
<dbReference type="InterPro" id="IPR017896">
    <property type="entry name" value="4Fe4S_Fe-S-bd"/>
</dbReference>
<dbReference type="KEGG" id="palo:E6C60_0217"/>
<dbReference type="PIRSF" id="PIRSF000139">
    <property type="entry name" value="Glc_ox_4Fe-4S"/>
    <property type="match status" value="1"/>
</dbReference>
<proteinExistence type="predicted"/>
<dbReference type="EC" id="1.1.99.14" evidence="6"/>
<comment type="function">
    <text evidence="6">Component of a complex that catalyzes the oxidation of glycolate to glyoxylate.</text>
</comment>
<dbReference type="RefSeq" id="WP_407669125.1">
    <property type="nucleotide sequence ID" value="NZ_CP040396.1"/>
</dbReference>
<organism evidence="8 9">
    <name type="scientific">Paenibacillus algicola</name>
    <dbReference type="NCBI Taxonomy" id="2565926"/>
    <lineage>
        <taxon>Bacteria</taxon>
        <taxon>Bacillati</taxon>
        <taxon>Bacillota</taxon>
        <taxon>Bacilli</taxon>
        <taxon>Bacillales</taxon>
        <taxon>Paenibacillaceae</taxon>
        <taxon>Paenibacillus</taxon>
    </lineage>
</organism>
<dbReference type="Proteomes" id="UP000300879">
    <property type="component" value="Chromosome"/>
</dbReference>
<evidence type="ECO:0000256" key="2">
    <source>
        <dbReference type="ARBA" id="ARBA00022723"/>
    </source>
</evidence>
<dbReference type="PROSITE" id="PS51379">
    <property type="entry name" value="4FE4S_FER_2"/>
    <property type="match status" value="2"/>
</dbReference>
<keyword evidence="5 6" id="KW-0411">Iron-sulfur</keyword>
<dbReference type="PANTHER" id="PTHR32479">
    <property type="entry name" value="GLYCOLATE OXIDASE IRON-SULFUR SUBUNIT"/>
    <property type="match status" value="1"/>
</dbReference>
<dbReference type="PANTHER" id="PTHR32479:SF17">
    <property type="entry name" value="GLYCOLATE OXIDASE IRON-SULFUR SUBUNIT"/>
    <property type="match status" value="1"/>
</dbReference>
<keyword evidence="6" id="KW-0813">Transport</keyword>
<keyword evidence="9" id="KW-1185">Reference proteome</keyword>
<keyword evidence="3" id="KW-0677">Repeat</keyword>
<dbReference type="EMBL" id="CP040396">
    <property type="protein sequence ID" value="QCT00943.1"/>
    <property type="molecule type" value="Genomic_DNA"/>
</dbReference>
<dbReference type="InterPro" id="IPR017900">
    <property type="entry name" value="4Fe4S_Fe_S_CS"/>
</dbReference>
<evidence type="ECO:0000313" key="8">
    <source>
        <dbReference type="EMBL" id="QCT00943.1"/>
    </source>
</evidence>
<sequence>MDKTTGKPAVQHKNPLARTLLEKLDYDQLTNCMRCGFCLPACPTFSETGMEPASPRGRIAMMKAAVDGIMVPDQQFEDQMSLCLGCRACEPACPADVKYGQLIEQTREAIEEHASHSLPVKVVRRTVFKHLFPKRGSLKLLGGSLSLYQKSGLRRAVRSTGMMKLLPRSLSEMEAVLPEASSKGVVERLGTFYPAQGEPIAKVALFRGCIMDVMFANTNVNTVELLSAAGFDVYIPESQVCCGALHAHSGEMKDARKLAATNIDTFKQLEIDYIVSNAGGCGALLVEYDHLMQEDAAYRDPAQWFASRVVDVSTLVVEKGRIPTFAQPEAPLQDSKLKVTYQDSCHLRNVMKGASAPRVLMKQVANTEFVEMAEADRCCGSAGIYNIVQPEMAGSILEHKMEHANNTQAGFMLTSNPGCLLQMKLGIEQHSCNHDMQAMHIVDFLHERMVKSQ</sequence>
<keyword evidence="6" id="KW-0249">Electron transport</keyword>
<name>A0A4P8XFS7_9BACL</name>
<gene>
    <name evidence="8" type="ORF">E6C60_0217</name>
</gene>
<dbReference type="InterPro" id="IPR012257">
    <property type="entry name" value="Glc_ox_4Fe-4S"/>
</dbReference>
<keyword evidence="2 6" id="KW-0479">Metal-binding</keyword>
<dbReference type="SUPFAM" id="SSF46548">
    <property type="entry name" value="alpha-helical ferredoxin"/>
    <property type="match status" value="1"/>
</dbReference>